<evidence type="ECO:0000313" key="4">
    <source>
        <dbReference type="Proteomes" id="UP001500190"/>
    </source>
</evidence>
<dbReference type="EMBL" id="BAAAND010000004">
    <property type="protein sequence ID" value="GAA1579117.1"/>
    <property type="molecule type" value="Genomic_DNA"/>
</dbReference>
<dbReference type="SUPFAM" id="SSF56112">
    <property type="entry name" value="Protein kinase-like (PK-like)"/>
    <property type="match status" value="1"/>
</dbReference>
<dbReference type="Pfam" id="PF01636">
    <property type="entry name" value="APH"/>
    <property type="match status" value="1"/>
</dbReference>
<reference evidence="4" key="1">
    <citation type="journal article" date="2019" name="Int. J. Syst. Evol. Microbiol.">
        <title>The Global Catalogue of Microorganisms (GCM) 10K type strain sequencing project: providing services to taxonomists for standard genome sequencing and annotation.</title>
        <authorList>
            <consortium name="The Broad Institute Genomics Platform"/>
            <consortium name="The Broad Institute Genome Sequencing Center for Infectious Disease"/>
            <person name="Wu L."/>
            <person name="Ma J."/>
        </authorList>
    </citation>
    <scope>NUCLEOTIDE SEQUENCE [LARGE SCALE GENOMIC DNA]</scope>
    <source>
        <strain evidence="4">JCM 14304</strain>
    </source>
</reference>
<evidence type="ECO:0000256" key="1">
    <source>
        <dbReference type="ARBA" id="ARBA00038240"/>
    </source>
</evidence>
<dbReference type="InterPro" id="IPR050249">
    <property type="entry name" value="Pseudomonas-type_ThrB"/>
</dbReference>
<dbReference type="Gene3D" id="3.90.1200.10">
    <property type="match status" value="1"/>
</dbReference>
<gene>
    <name evidence="3" type="ORF">GCM10009742_24210</name>
</gene>
<keyword evidence="4" id="KW-1185">Reference proteome</keyword>
<dbReference type="Proteomes" id="UP001500190">
    <property type="component" value="Unassembled WGS sequence"/>
</dbReference>
<name>A0ABP4PF90_9ACTN</name>
<dbReference type="InterPro" id="IPR002575">
    <property type="entry name" value="Aminoglycoside_PTrfase"/>
</dbReference>
<comment type="similarity">
    <text evidence="1">Belongs to the pseudomonas-type ThrB family.</text>
</comment>
<protein>
    <recommendedName>
        <fullName evidence="2">Aminoglycoside phosphotransferase domain-containing protein</fullName>
    </recommendedName>
</protein>
<dbReference type="PANTHER" id="PTHR21064">
    <property type="entry name" value="AMINOGLYCOSIDE PHOSPHOTRANSFERASE DOMAIN-CONTAINING PROTEIN-RELATED"/>
    <property type="match status" value="1"/>
</dbReference>
<sequence>MDAFGLELDRLEATRPGDDESAGNGNWHLWTAAGEHHILRRYHVLRTEADLVFETRLLDHLTTRGWTVPARVAGPVWHEGRLWAVTRFVPGRPHTEETTQQQLERGELLARLHAELAGFEASAGPRPGFFQAADLDAMGEFQGWDRGVQLLRGQRPDLADRAVRVMERAKALVVEHALLDLPRTIVHGDFASWNVHFGDDGEFSGVIDFDLAHPDSRAWEFVIARVDLAPALVDGYQRATEHPLSDRELAAIAPLQVVLQVLMVMAGLWDGQRGGRFDEAMITRHLSAAGS</sequence>
<accession>A0ABP4PF90</accession>
<dbReference type="PANTHER" id="PTHR21064:SF6">
    <property type="entry name" value="AMINOGLYCOSIDE PHOSPHOTRANSFERASE DOMAIN-CONTAINING PROTEIN"/>
    <property type="match status" value="1"/>
</dbReference>
<proteinExistence type="inferred from homology"/>
<feature type="domain" description="Aminoglycoside phosphotransferase" evidence="2">
    <location>
        <begin position="22"/>
        <end position="245"/>
    </location>
</feature>
<evidence type="ECO:0000313" key="3">
    <source>
        <dbReference type="EMBL" id="GAA1579117.1"/>
    </source>
</evidence>
<comment type="caution">
    <text evidence="3">The sequence shown here is derived from an EMBL/GenBank/DDBJ whole genome shotgun (WGS) entry which is preliminary data.</text>
</comment>
<organism evidence="3 4">
    <name type="scientific">Kribbella karoonensis</name>
    <dbReference type="NCBI Taxonomy" id="324851"/>
    <lineage>
        <taxon>Bacteria</taxon>
        <taxon>Bacillati</taxon>
        <taxon>Actinomycetota</taxon>
        <taxon>Actinomycetes</taxon>
        <taxon>Propionibacteriales</taxon>
        <taxon>Kribbellaceae</taxon>
        <taxon>Kribbella</taxon>
    </lineage>
</organism>
<evidence type="ECO:0000259" key="2">
    <source>
        <dbReference type="Pfam" id="PF01636"/>
    </source>
</evidence>
<dbReference type="InterPro" id="IPR011009">
    <property type="entry name" value="Kinase-like_dom_sf"/>
</dbReference>